<dbReference type="SUPFAM" id="SSF56935">
    <property type="entry name" value="Porins"/>
    <property type="match status" value="1"/>
</dbReference>
<organism evidence="1 2">
    <name type="scientific">Aquimarina addita</name>
    <dbReference type="NCBI Taxonomy" id="870485"/>
    <lineage>
        <taxon>Bacteria</taxon>
        <taxon>Pseudomonadati</taxon>
        <taxon>Bacteroidota</taxon>
        <taxon>Flavobacteriia</taxon>
        <taxon>Flavobacteriales</taxon>
        <taxon>Flavobacteriaceae</taxon>
        <taxon>Aquimarina</taxon>
    </lineage>
</organism>
<proteinExistence type="predicted"/>
<reference evidence="2" key="1">
    <citation type="journal article" date="2019" name="Int. J. Syst. Evol. Microbiol.">
        <title>The Global Catalogue of Microorganisms (GCM) 10K type strain sequencing project: providing services to taxonomists for standard genome sequencing and annotation.</title>
        <authorList>
            <consortium name="The Broad Institute Genomics Platform"/>
            <consortium name="The Broad Institute Genome Sequencing Center for Infectious Disease"/>
            <person name="Wu L."/>
            <person name="Ma J."/>
        </authorList>
    </citation>
    <scope>NUCLEOTIDE SEQUENCE [LARGE SCALE GENOMIC DNA]</scope>
    <source>
        <strain evidence="2">JCM 17106</strain>
    </source>
</reference>
<evidence type="ECO:0000313" key="2">
    <source>
        <dbReference type="Proteomes" id="UP001500459"/>
    </source>
</evidence>
<dbReference type="Gene3D" id="2.40.160.60">
    <property type="entry name" value="Outer membrane protein transport protein (OMPP1/FadL/TodX)"/>
    <property type="match status" value="1"/>
</dbReference>
<sequence>MSSILFAQTSDNTLTRSPYSLFGLGVQSNSNIGTNSALGKGGIALESKNMINNYNPASFASIPEQSFLLDIGFLGEFNTISNSNGDESRLAASFSNLAFAFSINDSSGLGVSIVPFTDVGYSLVGITSNIEGSQDEFISSITGSGGLSDIRINYGYRIFDNVRVGIRASYIFGSILETENITTVDSYLDIIEENYYNGLRLGVGFQFDINDSYSMGLTTDLPTSLHSSQDRLVEKTLDNVLITVENEEDLFVTNFKLPLEIGFGIRAKPINTITINADYKMNMWGQTEQSDNIGQFVNQSIVSLGAQYKANERGFKYWQHIEFRAGINYDTGYLKVNNKVIDNYGFSAGLGLPINRKGTSMLNISYTTGQRGSVSGLLLQENYNLINVNLSLKDTWFQRIFFK</sequence>
<accession>A0ABP7XDJ5</accession>
<evidence type="ECO:0000313" key="1">
    <source>
        <dbReference type="EMBL" id="GAA4112615.1"/>
    </source>
</evidence>
<comment type="caution">
    <text evidence="1">The sequence shown here is derived from an EMBL/GenBank/DDBJ whole genome shotgun (WGS) entry which is preliminary data.</text>
</comment>
<dbReference type="EMBL" id="BAABCW010000003">
    <property type="protein sequence ID" value="GAA4112615.1"/>
    <property type="molecule type" value="Genomic_DNA"/>
</dbReference>
<name>A0ABP7XDJ5_9FLAO</name>
<protein>
    <submittedName>
        <fullName evidence="1">Membrane protein</fullName>
    </submittedName>
</protein>
<keyword evidence="2" id="KW-1185">Reference proteome</keyword>
<gene>
    <name evidence="1" type="ORF">GCM10022393_11150</name>
</gene>
<dbReference type="Proteomes" id="UP001500459">
    <property type="component" value="Unassembled WGS sequence"/>
</dbReference>